<accession>A0A6C0HFH2</accession>
<evidence type="ECO:0000313" key="1">
    <source>
        <dbReference type="EMBL" id="QHT79249.1"/>
    </source>
</evidence>
<reference evidence="1" key="1">
    <citation type="journal article" date="2020" name="Nature">
        <title>Giant virus diversity and host interactions through global metagenomics.</title>
        <authorList>
            <person name="Schulz F."/>
            <person name="Roux S."/>
            <person name="Paez-Espino D."/>
            <person name="Jungbluth S."/>
            <person name="Walsh D.A."/>
            <person name="Denef V.J."/>
            <person name="McMahon K.D."/>
            <person name="Konstantinidis K.T."/>
            <person name="Eloe-Fadrosh E.A."/>
            <person name="Kyrpides N.C."/>
            <person name="Woyke T."/>
        </authorList>
    </citation>
    <scope>NUCLEOTIDE SEQUENCE</scope>
    <source>
        <strain evidence="1">GVMAG-M-3300023179-99</strain>
    </source>
</reference>
<organism evidence="1">
    <name type="scientific">viral metagenome</name>
    <dbReference type="NCBI Taxonomy" id="1070528"/>
    <lineage>
        <taxon>unclassified sequences</taxon>
        <taxon>metagenomes</taxon>
        <taxon>organismal metagenomes</taxon>
    </lineage>
</organism>
<dbReference type="AlphaFoldDB" id="A0A6C0HFH2"/>
<dbReference type="EMBL" id="MN739947">
    <property type="protein sequence ID" value="QHT79249.1"/>
    <property type="molecule type" value="Genomic_DNA"/>
</dbReference>
<proteinExistence type="predicted"/>
<sequence>MGNCYSIEAFQINFLLCMSTTDVGLNCPHCLAGKGCMDECIAVRCKRCGQFFNPVANHYSWPTMLEMRKRQVEGLKVENPELRKVLGLDELPRA</sequence>
<protein>
    <submittedName>
        <fullName evidence="1">Uncharacterized protein</fullName>
    </submittedName>
</protein>
<name>A0A6C0HFH2_9ZZZZ</name>